<dbReference type="InterPro" id="IPR009576">
    <property type="entry name" value="Biofilm_formation_YgiB"/>
</dbReference>
<feature type="region of interest" description="Disordered" evidence="1">
    <location>
        <begin position="146"/>
        <end position="233"/>
    </location>
</feature>
<evidence type="ECO:0000313" key="3">
    <source>
        <dbReference type="Proteomes" id="UP001499988"/>
    </source>
</evidence>
<dbReference type="PROSITE" id="PS51257">
    <property type="entry name" value="PROKAR_LIPOPROTEIN"/>
    <property type="match status" value="1"/>
</dbReference>
<dbReference type="Pfam" id="PF06693">
    <property type="entry name" value="DUF1190"/>
    <property type="match status" value="1"/>
</dbReference>
<keyword evidence="3" id="KW-1185">Reference proteome</keyword>
<comment type="caution">
    <text evidence="2">The sequence shown here is derived from an EMBL/GenBank/DDBJ whole genome shotgun (WGS) entry which is preliminary data.</text>
</comment>
<dbReference type="EMBL" id="BAABJZ010000068">
    <property type="protein sequence ID" value="GAA4886891.1"/>
    <property type="molecule type" value="Genomic_DNA"/>
</dbReference>
<protein>
    <submittedName>
        <fullName evidence="2">DUF1190 domain-containing protein</fullName>
    </submittedName>
</protein>
<gene>
    <name evidence="2" type="ORF">GCM10023333_20410</name>
</gene>
<reference evidence="3" key="1">
    <citation type="journal article" date="2019" name="Int. J. Syst. Evol. Microbiol.">
        <title>The Global Catalogue of Microorganisms (GCM) 10K type strain sequencing project: providing services to taxonomists for standard genome sequencing and annotation.</title>
        <authorList>
            <consortium name="The Broad Institute Genomics Platform"/>
            <consortium name="The Broad Institute Genome Sequencing Center for Infectious Disease"/>
            <person name="Wu L."/>
            <person name="Ma J."/>
        </authorList>
    </citation>
    <scope>NUCLEOTIDE SEQUENCE [LARGE SCALE GENOMIC DNA]</scope>
    <source>
        <strain evidence="3">JCM 18401</strain>
    </source>
</reference>
<proteinExistence type="predicted"/>
<name>A0ABP9EUB6_9GAMM</name>
<feature type="compositionally biased region" description="Low complexity" evidence="1">
    <location>
        <begin position="213"/>
        <end position="233"/>
    </location>
</feature>
<feature type="region of interest" description="Disordered" evidence="1">
    <location>
        <begin position="104"/>
        <end position="125"/>
    </location>
</feature>
<accession>A0ABP9EUB6</accession>
<feature type="compositionally biased region" description="Low complexity" evidence="1">
    <location>
        <begin position="116"/>
        <end position="125"/>
    </location>
</feature>
<dbReference type="Proteomes" id="UP001499988">
    <property type="component" value="Unassembled WGS sequence"/>
</dbReference>
<dbReference type="RefSeq" id="WP_345335280.1">
    <property type="nucleotide sequence ID" value="NZ_BAABJZ010000068.1"/>
</dbReference>
<sequence>MKRSSNVRRARFRKSAPMVTTLAISVSMVLSGCAPAPKQEEAQIYRNAAECKQVYPDQPGLCDQVFGSAQVDHLATAPRFDGLAQCEADFGVGNCEAAPENTLAQNSGYGDGSVDGGQPQQASSGGGWFMPMMMGYMMGNMMGGRSAPRQAPVYSSSAPNSPIKDKLVTGKGDVVGNRGDRTVRAAPSAFQKASAPTRVTRSGGFGAMAAQKSQAAARSSTSTSRNTSRSFGG</sequence>
<evidence type="ECO:0000313" key="2">
    <source>
        <dbReference type="EMBL" id="GAA4886891.1"/>
    </source>
</evidence>
<organism evidence="2 3">
    <name type="scientific">Ferrimonas pelagia</name>
    <dbReference type="NCBI Taxonomy" id="1177826"/>
    <lineage>
        <taxon>Bacteria</taxon>
        <taxon>Pseudomonadati</taxon>
        <taxon>Pseudomonadota</taxon>
        <taxon>Gammaproteobacteria</taxon>
        <taxon>Alteromonadales</taxon>
        <taxon>Ferrimonadaceae</taxon>
        <taxon>Ferrimonas</taxon>
    </lineage>
</organism>
<evidence type="ECO:0000256" key="1">
    <source>
        <dbReference type="SAM" id="MobiDB-lite"/>
    </source>
</evidence>